<comment type="caution">
    <text evidence="7">The sequence shown here is derived from an EMBL/GenBank/DDBJ whole genome shotgun (WGS) entry which is preliminary data.</text>
</comment>
<feature type="transmembrane region" description="Helical" evidence="6">
    <location>
        <begin position="133"/>
        <end position="156"/>
    </location>
</feature>
<dbReference type="InterPro" id="IPR002781">
    <property type="entry name" value="TM_pro_TauE-like"/>
</dbReference>
<keyword evidence="3 6" id="KW-0812">Transmembrane</keyword>
<keyword evidence="4 6" id="KW-1133">Transmembrane helix</keyword>
<dbReference type="OrthoDB" id="1938390at2"/>
<organism evidence="7 8">
    <name type="scientific">Clostridium thermobutyricum DSM 4928</name>
    <dbReference type="NCBI Taxonomy" id="1121339"/>
    <lineage>
        <taxon>Bacteria</taxon>
        <taxon>Bacillati</taxon>
        <taxon>Bacillota</taxon>
        <taxon>Clostridia</taxon>
        <taxon>Eubacteriales</taxon>
        <taxon>Clostridiaceae</taxon>
        <taxon>Clostridium</taxon>
    </lineage>
</organism>
<dbReference type="PANTHER" id="PTHR43701">
    <property type="entry name" value="MEMBRANE TRANSPORTER PROTEIN MJ0441-RELATED"/>
    <property type="match status" value="1"/>
</dbReference>
<evidence type="ECO:0000256" key="6">
    <source>
        <dbReference type="RuleBase" id="RU363041"/>
    </source>
</evidence>
<accession>A0A1V4SVK0</accession>
<feature type="transmembrane region" description="Helical" evidence="6">
    <location>
        <begin position="37"/>
        <end position="57"/>
    </location>
</feature>
<comment type="similarity">
    <text evidence="2 6">Belongs to the 4-toluene sulfonate uptake permease (TSUP) (TC 2.A.102) family.</text>
</comment>
<keyword evidence="5 6" id="KW-0472">Membrane</keyword>
<gene>
    <name evidence="7" type="ORF">CLTHE_16050</name>
</gene>
<keyword evidence="6" id="KW-1003">Cell membrane</keyword>
<evidence type="ECO:0000256" key="5">
    <source>
        <dbReference type="ARBA" id="ARBA00023136"/>
    </source>
</evidence>
<feature type="transmembrane region" description="Helical" evidence="6">
    <location>
        <begin position="69"/>
        <end position="86"/>
    </location>
</feature>
<dbReference type="RefSeq" id="WP_080022781.1">
    <property type="nucleotide sequence ID" value="NZ_LTAY01000037.1"/>
</dbReference>
<dbReference type="GO" id="GO:0005886">
    <property type="term" value="C:plasma membrane"/>
    <property type="evidence" value="ECO:0007669"/>
    <property type="project" value="UniProtKB-SubCell"/>
</dbReference>
<evidence type="ECO:0000256" key="1">
    <source>
        <dbReference type="ARBA" id="ARBA00004141"/>
    </source>
</evidence>
<dbReference type="AlphaFoldDB" id="A0A1V4SVK0"/>
<feature type="transmembrane region" description="Helical" evidence="6">
    <location>
        <begin position="162"/>
        <end position="183"/>
    </location>
</feature>
<feature type="transmembrane region" description="Helical" evidence="6">
    <location>
        <begin position="92"/>
        <end position="112"/>
    </location>
</feature>
<evidence type="ECO:0000256" key="4">
    <source>
        <dbReference type="ARBA" id="ARBA00022989"/>
    </source>
</evidence>
<evidence type="ECO:0000313" key="8">
    <source>
        <dbReference type="Proteomes" id="UP000191448"/>
    </source>
</evidence>
<evidence type="ECO:0000256" key="3">
    <source>
        <dbReference type="ARBA" id="ARBA00022692"/>
    </source>
</evidence>
<proteinExistence type="inferred from homology"/>
<evidence type="ECO:0000313" key="7">
    <source>
        <dbReference type="EMBL" id="OPX48033.1"/>
    </source>
</evidence>
<dbReference type="Proteomes" id="UP000191448">
    <property type="component" value="Unassembled WGS sequence"/>
</dbReference>
<comment type="subcellular location">
    <subcellularLocation>
        <location evidence="6">Cell membrane</location>
        <topology evidence="6">Multi-pass membrane protein</topology>
    </subcellularLocation>
    <subcellularLocation>
        <location evidence="1">Membrane</location>
        <topology evidence="1">Multi-pass membrane protein</topology>
    </subcellularLocation>
</comment>
<feature type="transmembrane region" description="Helical" evidence="6">
    <location>
        <begin position="222"/>
        <end position="240"/>
    </location>
</feature>
<dbReference type="PANTHER" id="PTHR43701:SF2">
    <property type="entry name" value="MEMBRANE TRANSPORTER PROTEIN YJNA-RELATED"/>
    <property type="match status" value="1"/>
</dbReference>
<reference evidence="7 8" key="1">
    <citation type="submission" date="2016-02" db="EMBL/GenBank/DDBJ databases">
        <title>Genome sequence of Clostridium thermobutyricum DSM 4928.</title>
        <authorList>
            <person name="Poehlein A."/>
            <person name="Daniel R."/>
        </authorList>
    </citation>
    <scope>NUCLEOTIDE SEQUENCE [LARGE SCALE GENOMIC DNA]</scope>
    <source>
        <strain evidence="7 8">DSM 4928</strain>
    </source>
</reference>
<protein>
    <recommendedName>
        <fullName evidence="6">Probable membrane transporter protein</fullName>
    </recommendedName>
</protein>
<dbReference type="Pfam" id="PF01925">
    <property type="entry name" value="TauE"/>
    <property type="match status" value="1"/>
</dbReference>
<evidence type="ECO:0000256" key="2">
    <source>
        <dbReference type="ARBA" id="ARBA00009142"/>
    </source>
</evidence>
<dbReference type="EMBL" id="LTAY01000037">
    <property type="protein sequence ID" value="OPX48033.1"/>
    <property type="molecule type" value="Genomic_DNA"/>
</dbReference>
<dbReference type="InterPro" id="IPR051598">
    <property type="entry name" value="TSUP/Inactive_protease-like"/>
</dbReference>
<sequence length="241" mass="26785">MNYFLIALLSCSIGSFVGLGGDIIIIPLLLSLGVPKALISINTDLTMLFMTFMSTFIYRKRHQGDFKTAVLIAIGIIPGASLGVYINSFITVHIFNLFFIILLFILILLMFFEKRLPKIILPNWTKPFVGLSIGIISGLFGLGGAIMLIPILLIFYGFDQKGASATTLSLIFISTFITVSNYYFRGYHNLTYAIFMIPGALVGSKIGTFFNKKASNELISLSFKLILIGIFIKQLIMLFYI</sequence>
<name>A0A1V4SVK0_9CLOT</name>